<keyword evidence="1" id="KW-1133">Transmembrane helix</keyword>
<gene>
    <name evidence="2" type="ORF">DOK78_001974</name>
</gene>
<keyword evidence="3" id="KW-1185">Reference proteome</keyword>
<sequence>MKRKITLGIITTLICIFGSLFIQNYSGNWYQQPLAKIQKIEIKDNQQLIQAIVVNGAAKGKEIALVAPYQENEIESVHLKKGNQVFYQGNEVMEKKRDGFVFFMVSLLLLTLLFVGGKTGLTTFISALLNSSALFFTIWFYREHASLSLIPMTMVYMFFSVAITLFLIDGIQKNSLQKFVATIVTILTAFGICYFTMAILQDKGLRFEDMGVLTRPYRPIYLASLLIGAIGASLDTVVTVISTLEEIELRNNKVTLKQLIQSGKTVGNDISGTMINVLICSYFSSAIPVILLYLFNGWSFGQTINMLLSLEAVRVLCGGFGILLSIPISLFFFAIGRRRIQ</sequence>
<organism evidence="2 3">
    <name type="scientific">Candidatus Enterococcus lowellii</name>
    <dbReference type="NCBI Taxonomy" id="2230877"/>
    <lineage>
        <taxon>Bacteria</taxon>
        <taxon>Bacillati</taxon>
        <taxon>Bacillota</taxon>
        <taxon>Bacilli</taxon>
        <taxon>Lactobacillales</taxon>
        <taxon>Enterococcaceae</taxon>
        <taxon>Enterococcus</taxon>
    </lineage>
</organism>
<dbReference type="Proteomes" id="UP000664701">
    <property type="component" value="Chromosome"/>
</dbReference>
<dbReference type="PANTHER" id="PTHR41771">
    <property type="entry name" value="MEMBRANE PROTEIN-RELATED"/>
    <property type="match status" value="1"/>
</dbReference>
<dbReference type="RefSeq" id="WP_207940521.1">
    <property type="nucleotide sequence ID" value="NZ_CP147251.1"/>
</dbReference>
<feature type="transmembrane region" description="Helical" evidence="1">
    <location>
        <begin position="179"/>
        <end position="200"/>
    </location>
</feature>
<evidence type="ECO:0000313" key="3">
    <source>
        <dbReference type="Proteomes" id="UP000664701"/>
    </source>
</evidence>
<feature type="transmembrane region" description="Helical" evidence="1">
    <location>
        <begin position="274"/>
        <end position="295"/>
    </location>
</feature>
<feature type="transmembrane region" description="Helical" evidence="1">
    <location>
        <begin position="315"/>
        <end position="335"/>
    </location>
</feature>
<protein>
    <recommendedName>
        <fullName evidence="4">YibE/F family protein</fullName>
    </recommendedName>
</protein>
<feature type="transmembrane region" description="Helical" evidence="1">
    <location>
        <begin position="147"/>
        <end position="167"/>
    </location>
</feature>
<keyword evidence="1" id="KW-0812">Transmembrane</keyword>
<feature type="transmembrane region" description="Helical" evidence="1">
    <location>
        <begin position="7"/>
        <end position="26"/>
    </location>
</feature>
<accession>A0ABZ2SQD6</accession>
<feature type="transmembrane region" description="Helical" evidence="1">
    <location>
        <begin position="220"/>
        <end position="244"/>
    </location>
</feature>
<dbReference type="PANTHER" id="PTHR41771:SF1">
    <property type="entry name" value="MEMBRANE PROTEIN"/>
    <property type="match status" value="1"/>
</dbReference>
<dbReference type="InterPro" id="IPR012507">
    <property type="entry name" value="YibE_F"/>
</dbReference>
<dbReference type="EMBL" id="CP147251">
    <property type="protein sequence ID" value="WYJ77336.1"/>
    <property type="molecule type" value="Genomic_DNA"/>
</dbReference>
<evidence type="ECO:0000313" key="2">
    <source>
        <dbReference type="EMBL" id="WYJ77336.1"/>
    </source>
</evidence>
<name>A0ABZ2SQD6_9ENTE</name>
<reference evidence="2 3" key="2">
    <citation type="submission" date="2024-03" db="EMBL/GenBank/DDBJ databases">
        <title>The Genome Sequence of Enterococcus sp. DIV2402.</title>
        <authorList>
            <consortium name="The Broad Institute Genomics Platform"/>
            <consortium name="The Broad Institute Microbial Omics Core"/>
            <consortium name="The Broad Institute Genomic Center for Infectious Diseases"/>
            <person name="Earl A."/>
            <person name="Manson A."/>
            <person name="Gilmore M."/>
            <person name="Schwartman J."/>
            <person name="Shea T."/>
            <person name="Abouelleil A."/>
            <person name="Cao P."/>
            <person name="Chapman S."/>
            <person name="Cusick C."/>
            <person name="Young S."/>
            <person name="Neafsey D."/>
            <person name="Nusbaum C."/>
            <person name="Birren B."/>
        </authorList>
    </citation>
    <scope>NUCLEOTIDE SEQUENCE [LARGE SCALE GENOMIC DNA]</scope>
    <source>
        <strain evidence="2 3">DIV2402</strain>
    </source>
</reference>
<feature type="transmembrane region" description="Helical" evidence="1">
    <location>
        <begin position="123"/>
        <end position="141"/>
    </location>
</feature>
<keyword evidence="1" id="KW-0472">Membrane</keyword>
<proteinExistence type="predicted"/>
<evidence type="ECO:0000256" key="1">
    <source>
        <dbReference type="SAM" id="Phobius"/>
    </source>
</evidence>
<reference evidence="2 3" key="1">
    <citation type="submission" date="2021-03" db="EMBL/GenBank/DDBJ databases">
        <authorList>
            <person name="Gilmore M.S."/>
            <person name="Schwartzman J."/>
            <person name="Van Tyne D."/>
            <person name="Martin M."/>
            <person name="Earl A.M."/>
            <person name="Manson A.L."/>
            <person name="Straub T."/>
            <person name="Salamzade R."/>
            <person name="Saavedra J."/>
            <person name="Lebreton F."/>
            <person name="Prichula J."/>
            <person name="Schaufler K."/>
            <person name="Gaca A."/>
            <person name="Sgardioli B."/>
            <person name="Wagenaar J."/>
            <person name="Strong T."/>
        </authorList>
    </citation>
    <scope>NUCLEOTIDE SEQUENCE [LARGE SCALE GENOMIC DNA]</scope>
    <source>
        <strain evidence="2 3">DIV2402</strain>
    </source>
</reference>
<evidence type="ECO:0008006" key="4">
    <source>
        <dbReference type="Google" id="ProtNLM"/>
    </source>
</evidence>
<feature type="transmembrane region" description="Helical" evidence="1">
    <location>
        <begin position="99"/>
        <end position="116"/>
    </location>
</feature>
<dbReference type="Pfam" id="PF07907">
    <property type="entry name" value="YibE_F"/>
    <property type="match status" value="1"/>
</dbReference>